<sequence>MTAVKAVILWALCFCLLTQGYLGSMETTDRGCMKWTLSGANVCCEACHPGNRLIARCGPNPKDLCEPCKTGTFTVNPLAYRCDRCRGCYGALVLLKECTATTNTKCGCKEGLICGDDHCSFCVTRCDKGQEPTEDRLCRPCPDGTFNDQVHQKCKPWSTKCPSEGQHIVAKGDAFTDMKCSNISVALSNRPIHPDPNEQAWPLILSVVVSVALMGFTVIIIITVARKIAKKRKKTKKAIPKTPIIRTPTDDPRTLIAIECSFHEAQQEQGSSSESLDSKDSSDQLIE</sequence>
<keyword evidence="3" id="KW-1133">Transmembrane helix</keyword>
<reference evidence="6" key="2">
    <citation type="submission" date="2025-09" db="UniProtKB">
        <authorList>
            <consortium name="Ensembl"/>
        </authorList>
    </citation>
    <scope>IDENTIFICATION</scope>
</reference>
<dbReference type="GO" id="GO:0038023">
    <property type="term" value="F:signaling receptor activity"/>
    <property type="evidence" value="ECO:0007669"/>
    <property type="project" value="TreeGrafter"/>
</dbReference>
<feature type="domain" description="TNFR-Cys" evidence="5">
    <location>
        <begin position="67"/>
        <end position="106"/>
    </location>
</feature>
<proteinExistence type="predicted"/>
<keyword evidence="3" id="KW-0812">Transmembrane</keyword>
<dbReference type="Ensembl" id="ENSMALT00000020353.1">
    <property type="protein sequence ID" value="ENSMALP00000019961.1"/>
    <property type="gene ID" value="ENSMALG00000013936.1"/>
</dbReference>
<dbReference type="SUPFAM" id="SSF57586">
    <property type="entry name" value="TNF receptor-like"/>
    <property type="match status" value="2"/>
</dbReference>
<dbReference type="AlphaFoldDB" id="A0A3Q3QTP1"/>
<feature type="repeat" description="TNFR-Cys" evidence="1">
    <location>
        <begin position="67"/>
        <end position="106"/>
    </location>
</feature>
<dbReference type="InterPro" id="IPR001368">
    <property type="entry name" value="TNFR/NGFR_Cys_rich_reg"/>
</dbReference>
<dbReference type="InterPro" id="IPR034057">
    <property type="entry name" value="TNFRSF9_N_teleost"/>
</dbReference>
<protein>
    <recommendedName>
        <fullName evidence="5">TNFR-Cys domain-containing protein</fullName>
    </recommendedName>
</protein>
<dbReference type="OrthoDB" id="9423210at2759"/>
<dbReference type="STRING" id="43700.ENSMALP00000019961"/>
<dbReference type="CDD" id="cd13424">
    <property type="entry name" value="TNFRSF9_teleost"/>
    <property type="match status" value="1"/>
</dbReference>
<dbReference type="PANTHER" id="PTHR47139">
    <property type="entry name" value="TUMOR NECROSIS FACTOR RECEPTOR SUPERFAMILY MEMBER 9"/>
    <property type="match status" value="1"/>
</dbReference>
<organism evidence="6 7">
    <name type="scientific">Monopterus albus</name>
    <name type="common">Swamp eel</name>
    <dbReference type="NCBI Taxonomy" id="43700"/>
    <lineage>
        <taxon>Eukaryota</taxon>
        <taxon>Metazoa</taxon>
        <taxon>Chordata</taxon>
        <taxon>Craniata</taxon>
        <taxon>Vertebrata</taxon>
        <taxon>Euteleostomi</taxon>
        <taxon>Actinopterygii</taxon>
        <taxon>Neopterygii</taxon>
        <taxon>Teleostei</taxon>
        <taxon>Neoteleostei</taxon>
        <taxon>Acanthomorphata</taxon>
        <taxon>Anabantaria</taxon>
        <taxon>Synbranchiformes</taxon>
        <taxon>Synbranchidae</taxon>
        <taxon>Monopterus</taxon>
    </lineage>
</organism>
<dbReference type="GO" id="GO:0042127">
    <property type="term" value="P:regulation of cell population proliferation"/>
    <property type="evidence" value="ECO:0007669"/>
    <property type="project" value="TreeGrafter"/>
</dbReference>
<dbReference type="SMART" id="SM00208">
    <property type="entry name" value="TNFR"/>
    <property type="match status" value="2"/>
</dbReference>
<feature type="region of interest" description="Disordered" evidence="2">
    <location>
        <begin position="264"/>
        <end position="287"/>
    </location>
</feature>
<feature type="disulfide bond" evidence="1">
    <location>
        <begin position="88"/>
        <end position="106"/>
    </location>
</feature>
<feature type="compositionally biased region" description="Basic and acidic residues" evidence="2">
    <location>
        <begin position="276"/>
        <end position="287"/>
    </location>
</feature>
<reference evidence="6" key="1">
    <citation type="submission" date="2025-08" db="UniProtKB">
        <authorList>
            <consortium name="Ensembl"/>
        </authorList>
    </citation>
    <scope>IDENTIFICATION</scope>
</reference>
<accession>A0A3Q3QTP1</accession>
<evidence type="ECO:0000313" key="7">
    <source>
        <dbReference type="Proteomes" id="UP000261600"/>
    </source>
</evidence>
<dbReference type="PROSITE" id="PS50050">
    <property type="entry name" value="TNFR_NGFR_2"/>
    <property type="match status" value="1"/>
</dbReference>
<dbReference type="SMART" id="SM01411">
    <property type="entry name" value="Ephrin_rec_like"/>
    <property type="match status" value="1"/>
</dbReference>
<feature type="transmembrane region" description="Helical" evidence="3">
    <location>
        <begin position="200"/>
        <end position="225"/>
    </location>
</feature>
<dbReference type="RefSeq" id="XP_020467553.1">
    <property type="nucleotide sequence ID" value="XM_020611897.1"/>
</dbReference>
<dbReference type="Gene3D" id="2.10.50.10">
    <property type="entry name" value="Tumor Necrosis Factor Receptor, subunit A, domain 2"/>
    <property type="match status" value="3"/>
</dbReference>
<feature type="signal peptide" evidence="4">
    <location>
        <begin position="1"/>
        <end position="20"/>
    </location>
</feature>
<feature type="chain" id="PRO_5018646500" description="TNFR-Cys domain-containing protein" evidence="4">
    <location>
        <begin position="21"/>
        <end position="287"/>
    </location>
</feature>
<keyword evidence="7" id="KW-1185">Reference proteome</keyword>
<evidence type="ECO:0000256" key="4">
    <source>
        <dbReference type="SAM" id="SignalP"/>
    </source>
</evidence>
<dbReference type="Pfam" id="PF00020">
    <property type="entry name" value="TNFR_c6"/>
    <property type="match status" value="2"/>
</dbReference>
<keyword evidence="1" id="KW-1015">Disulfide bond</keyword>
<evidence type="ECO:0000259" key="5">
    <source>
        <dbReference type="PROSITE" id="PS50050"/>
    </source>
</evidence>
<dbReference type="GeneID" id="109966770"/>
<comment type="caution">
    <text evidence="1">Lacks conserved residue(s) required for the propagation of feature annotation.</text>
</comment>
<evidence type="ECO:0000256" key="2">
    <source>
        <dbReference type="SAM" id="MobiDB-lite"/>
    </source>
</evidence>
<keyword evidence="3" id="KW-0472">Membrane</keyword>
<keyword evidence="4" id="KW-0732">Signal</keyword>
<dbReference type="CTD" id="678622"/>
<dbReference type="Proteomes" id="UP000261600">
    <property type="component" value="Unplaced"/>
</dbReference>
<dbReference type="KEGG" id="malb:109966770"/>
<dbReference type="PANTHER" id="PTHR47139:SF4">
    <property type="entry name" value="TUMOR NECROSIS FACTOR RECEPTOR SUPERFAMILY MEMBER 9 ISOFORM X1-RELATED"/>
    <property type="match status" value="1"/>
</dbReference>
<evidence type="ECO:0000256" key="3">
    <source>
        <dbReference type="SAM" id="Phobius"/>
    </source>
</evidence>
<name>A0A3Q3QTP1_MONAL</name>
<feature type="disulfide bond" evidence="1">
    <location>
        <begin position="85"/>
        <end position="98"/>
    </location>
</feature>
<evidence type="ECO:0000313" key="6">
    <source>
        <dbReference type="Ensembl" id="ENSMALP00000019961.1"/>
    </source>
</evidence>
<evidence type="ECO:0000256" key="1">
    <source>
        <dbReference type="PROSITE-ProRule" id="PRU00206"/>
    </source>
</evidence>